<name>A0ABY4J6H2_9BACT</name>
<keyword evidence="3" id="KW-1185">Reference proteome</keyword>
<protein>
    <submittedName>
        <fullName evidence="2">DinB family protein</fullName>
    </submittedName>
</protein>
<dbReference type="Gene3D" id="1.20.120.450">
    <property type="entry name" value="dinb family like domain"/>
    <property type="match status" value="1"/>
</dbReference>
<gene>
    <name evidence="2" type="ORF">MWH26_14680</name>
</gene>
<dbReference type="Pfam" id="PF12867">
    <property type="entry name" value="DinB_2"/>
    <property type="match status" value="1"/>
</dbReference>
<dbReference type="SUPFAM" id="SSF109854">
    <property type="entry name" value="DinB/YfiT-like putative metalloenzymes"/>
    <property type="match status" value="1"/>
</dbReference>
<evidence type="ECO:0000313" key="2">
    <source>
        <dbReference type="EMBL" id="UPL48430.1"/>
    </source>
</evidence>
<evidence type="ECO:0000313" key="3">
    <source>
        <dbReference type="Proteomes" id="UP000829647"/>
    </source>
</evidence>
<dbReference type="RefSeq" id="WP_247974880.1">
    <property type="nucleotide sequence ID" value="NZ_CP095848.1"/>
</dbReference>
<reference evidence="2 3" key="1">
    <citation type="submission" date="2022-04" db="EMBL/GenBank/DDBJ databases">
        <title>Hymenobacter sp. isolated from the air.</title>
        <authorList>
            <person name="Won M."/>
            <person name="Lee C.-M."/>
            <person name="Woen H.-Y."/>
            <person name="Kwon S.-W."/>
        </authorList>
    </citation>
    <scope>NUCLEOTIDE SEQUENCE [LARGE SCALE GENOMIC DNA]</scope>
    <source>
        <strain evidence="3">5516 S-25</strain>
    </source>
</reference>
<dbReference type="Proteomes" id="UP000829647">
    <property type="component" value="Chromosome"/>
</dbReference>
<dbReference type="InterPro" id="IPR024775">
    <property type="entry name" value="DinB-like"/>
</dbReference>
<accession>A0ABY4J6H2</accession>
<evidence type="ECO:0000259" key="1">
    <source>
        <dbReference type="Pfam" id="PF12867"/>
    </source>
</evidence>
<organism evidence="2 3">
    <name type="scientific">Hymenobacter sublimis</name>
    <dbReference type="NCBI Taxonomy" id="2933777"/>
    <lineage>
        <taxon>Bacteria</taxon>
        <taxon>Pseudomonadati</taxon>
        <taxon>Bacteroidota</taxon>
        <taxon>Cytophagia</taxon>
        <taxon>Cytophagales</taxon>
        <taxon>Hymenobacteraceae</taxon>
        <taxon>Hymenobacter</taxon>
    </lineage>
</organism>
<dbReference type="InterPro" id="IPR034660">
    <property type="entry name" value="DinB/YfiT-like"/>
</dbReference>
<dbReference type="EMBL" id="CP095848">
    <property type="protein sequence ID" value="UPL48430.1"/>
    <property type="molecule type" value="Genomic_DNA"/>
</dbReference>
<sequence>MREVARITEQLQRAFDGDAWSGPSLQATLAGLTAAQAAARPVAQAHSIGELVCHLTTWTLTVAQRLEQRTLTPLAAPDWPPFPATPDEAAWQQARQELVRAHQRLLAAVQRLPDADLDIVPDSGRYPATGSSDSWYVLLHGTAQHYLYHAGQVALLRKSF</sequence>
<feature type="domain" description="DinB-like" evidence="1">
    <location>
        <begin position="25"/>
        <end position="153"/>
    </location>
</feature>
<proteinExistence type="predicted"/>